<dbReference type="Pfam" id="PF04794">
    <property type="entry name" value="YdjC"/>
    <property type="match status" value="1"/>
</dbReference>
<evidence type="ECO:0000256" key="3">
    <source>
        <dbReference type="ARBA" id="ARBA00022801"/>
    </source>
</evidence>
<organism evidence="6">
    <name type="scientific">freshwater metagenome</name>
    <dbReference type="NCBI Taxonomy" id="449393"/>
    <lineage>
        <taxon>unclassified sequences</taxon>
        <taxon>metagenomes</taxon>
        <taxon>ecological metagenomes</taxon>
    </lineage>
</organism>
<dbReference type="EMBL" id="CAFBMG010000050">
    <property type="protein sequence ID" value="CAB4900564.1"/>
    <property type="molecule type" value="Genomic_DNA"/>
</dbReference>
<dbReference type="PANTHER" id="PTHR31609:SF1">
    <property type="entry name" value="CARBOHYDRATE DEACETYLASE"/>
    <property type="match status" value="1"/>
</dbReference>
<evidence type="ECO:0000256" key="2">
    <source>
        <dbReference type="ARBA" id="ARBA00022723"/>
    </source>
</evidence>
<keyword evidence="2" id="KW-0479">Metal-binding</keyword>
<dbReference type="Gene3D" id="3.20.20.370">
    <property type="entry name" value="Glycoside hydrolase/deacetylase"/>
    <property type="match status" value="1"/>
</dbReference>
<dbReference type="PANTHER" id="PTHR31609">
    <property type="entry name" value="YDJC DEACETYLASE FAMILY MEMBER"/>
    <property type="match status" value="1"/>
</dbReference>
<keyword evidence="3" id="KW-0378">Hydrolase</keyword>
<dbReference type="SUPFAM" id="SSF88713">
    <property type="entry name" value="Glycoside hydrolase/deacetylase"/>
    <property type="match status" value="1"/>
</dbReference>
<evidence type="ECO:0000256" key="4">
    <source>
        <dbReference type="ARBA" id="ARBA00022842"/>
    </source>
</evidence>
<accession>A0A6J7G1S2</accession>
<dbReference type="InterPro" id="IPR006879">
    <property type="entry name" value="YdjC-like"/>
</dbReference>
<proteinExistence type="predicted"/>
<name>A0A6J7G1S2_9ZZZZ</name>
<comment type="cofactor">
    <cofactor evidence="1">
        <name>Mg(2+)</name>
        <dbReference type="ChEBI" id="CHEBI:18420"/>
    </cofactor>
</comment>
<reference evidence="6" key="1">
    <citation type="submission" date="2020-05" db="EMBL/GenBank/DDBJ databases">
        <authorList>
            <person name="Chiriac C."/>
            <person name="Salcher M."/>
            <person name="Ghai R."/>
            <person name="Kavagutti S V."/>
        </authorList>
    </citation>
    <scope>NUCLEOTIDE SEQUENCE</scope>
</reference>
<dbReference type="GO" id="GO:0046872">
    <property type="term" value="F:metal ion binding"/>
    <property type="evidence" value="ECO:0007669"/>
    <property type="project" value="UniProtKB-KW"/>
</dbReference>
<evidence type="ECO:0000256" key="5">
    <source>
        <dbReference type="ARBA" id="ARBA00023277"/>
    </source>
</evidence>
<keyword evidence="5" id="KW-0119">Carbohydrate metabolism</keyword>
<dbReference type="CDD" id="cd10802">
    <property type="entry name" value="YdjC_TTHB029_like"/>
    <property type="match status" value="1"/>
</dbReference>
<sequence>MSSLVEQLGYAPDARLLIINCDDLGMCHSANEGVYRALRNGMATSATLMVPCPWAREAASNYQGEDIGVHLTLNSEFELYRWGPVTQAPSLLGGGGGFPRTILDVWDHADLDEVHRELRAQIERAIEWGIDVTHLDSHMGTLQLRPEFFDVYLNLAMEFDLPIRLSGTDTQEQVGFPFRDLAADEGILTVDTLVFYSGVSARAPFEEVLADLPSGVTEIYMHPATDHAELRACAPDASGRVDDLVVLTEDHAIRDKVEASQAVLIGWRELRDLQRSAATPQTA</sequence>
<dbReference type="GO" id="GO:0016787">
    <property type="term" value="F:hydrolase activity"/>
    <property type="evidence" value="ECO:0007669"/>
    <property type="project" value="UniProtKB-KW"/>
</dbReference>
<dbReference type="GO" id="GO:0005975">
    <property type="term" value="P:carbohydrate metabolic process"/>
    <property type="evidence" value="ECO:0007669"/>
    <property type="project" value="InterPro"/>
</dbReference>
<keyword evidence="4" id="KW-0460">Magnesium</keyword>
<dbReference type="GO" id="GO:0019213">
    <property type="term" value="F:deacetylase activity"/>
    <property type="evidence" value="ECO:0007669"/>
    <property type="project" value="TreeGrafter"/>
</dbReference>
<evidence type="ECO:0000256" key="1">
    <source>
        <dbReference type="ARBA" id="ARBA00001946"/>
    </source>
</evidence>
<evidence type="ECO:0000313" key="6">
    <source>
        <dbReference type="EMBL" id="CAB4900564.1"/>
    </source>
</evidence>
<protein>
    <submittedName>
        <fullName evidence="6">Unannotated protein</fullName>
    </submittedName>
</protein>
<dbReference type="InterPro" id="IPR011330">
    <property type="entry name" value="Glyco_hydro/deAcase_b/a-brl"/>
</dbReference>
<gene>
    <name evidence="6" type="ORF">UFOPK3519_00811</name>
</gene>
<dbReference type="AlphaFoldDB" id="A0A6J7G1S2"/>